<dbReference type="RefSeq" id="WP_190167893.1">
    <property type="nucleotide sequence ID" value="NZ_BMUG01000024.1"/>
</dbReference>
<feature type="region of interest" description="Disordered" evidence="2">
    <location>
        <begin position="1"/>
        <end position="22"/>
    </location>
</feature>
<evidence type="ECO:0000313" key="5">
    <source>
        <dbReference type="Proteomes" id="UP000498740"/>
    </source>
</evidence>
<evidence type="ECO:0000313" key="4">
    <source>
        <dbReference type="EMBL" id="GFN09895.1"/>
    </source>
</evidence>
<dbReference type="EMBL" id="BLWD01000003">
    <property type="protein sequence ID" value="GFN09895.1"/>
    <property type="molecule type" value="Genomic_DNA"/>
</dbReference>
<accession>A0A7J0D751</accession>
<feature type="domain" description="Histidine kinase/HSP90-like ATPase" evidence="3">
    <location>
        <begin position="29"/>
        <end position="139"/>
    </location>
</feature>
<keyword evidence="1" id="KW-0723">Serine/threonine-protein kinase</keyword>
<dbReference type="CDD" id="cd16936">
    <property type="entry name" value="HATPase_RsbW-like"/>
    <property type="match status" value="1"/>
</dbReference>
<dbReference type="InterPro" id="IPR050267">
    <property type="entry name" value="Anti-sigma-factor_SerPK"/>
</dbReference>
<dbReference type="InterPro" id="IPR036890">
    <property type="entry name" value="HATPase_C_sf"/>
</dbReference>
<name>A0A7J0D751_STRMI</name>
<evidence type="ECO:0000256" key="2">
    <source>
        <dbReference type="SAM" id="MobiDB-lite"/>
    </source>
</evidence>
<keyword evidence="1" id="KW-0418">Kinase</keyword>
<dbReference type="AlphaFoldDB" id="A0A7J0D751"/>
<dbReference type="Proteomes" id="UP000498740">
    <property type="component" value="Unassembled WGS sequence"/>
</dbReference>
<comment type="caution">
    <text evidence="4">The sequence shown here is derived from an EMBL/GenBank/DDBJ whole genome shotgun (WGS) entry which is preliminary data.</text>
</comment>
<keyword evidence="1" id="KW-0808">Transferase</keyword>
<organism evidence="4 5">
    <name type="scientific">Streptomyces microflavus</name>
    <name type="common">Streptomyces lipmanii</name>
    <dbReference type="NCBI Taxonomy" id="1919"/>
    <lineage>
        <taxon>Bacteria</taxon>
        <taxon>Bacillati</taxon>
        <taxon>Actinomycetota</taxon>
        <taxon>Actinomycetes</taxon>
        <taxon>Kitasatosporales</taxon>
        <taxon>Streptomycetaceae</taxon>
        <taxon>Streptomyces</taxon>
    </lineage>
</organism>
<dbReference type="Gene3D" id="3.30.565.10">
    <property type="entry name" value="Histidine kinase-like ATPase, C-terminal domain"/>
    <property type="match status" value="1"/>
</dbReference>
<evidence type="ECO:0000256" key="1">
    <source>
        <dbReference type="ARBA" id="ARBA00022527"/>
    </source>
</evidence>
<proteinExistence type="predicted"/>
<dbReference type="PANTHER" id="PTHR35526">
    <property type="entry name" value="ANTI-SIGMA-F FACTOR RSBW-RELATED"/>
    <property type="match status" value="1"/>
</dbReference>
<gene>
    <name evidence="4" type="ORF">Smic_84510</name>
</gene>
<dbReference type="InterPro" id="IPR003594">
    <property type="entry name" value="HATPase_dom"/>
</dbReference>
<dbReference type="Pfam" id="PF13581">
    <property type="entry name" value="HATPase_c_2"/>
    <property type="match status" value="1"/>
</dbReference>
<reference evidence="4 5" key="1">
    <citation type="submission" date="2020-05" db="EMBL/GenBank/DDBJ databases">
        <title>Whole genome shotgun sequence of Streptomyces microflavus NBRC 13062.</title>
        <authorList>
            <person name="Komaki H."/>
            <person name="Tamura T."/>
        </authorList>
    </citation>
    <scope>NUCLEOTIDE SEQUENCE [LARGE SCALE GENOMIC DNA]</scope>
    <source>
        <strain evidence="4 5">NBRC 13062</strain>
    </source>
</reference>
<dbReference type="PANTHER" id="PTHR35526:SF3">
    <property type="entry name" value="ANTI-SIGMA-F FACTOR RSBW"/>
    <property type="match status" value="1"/>
</dbReference>
<protein>
    <recommendedName>
        <fullName evidence="3">Histidine kinase/HSP90-like ATPase domain-containing protein</fullName>
    </recommendedName>
</protein>
<dbReference type="SUPFAM" id="SSF55874">
    <property type="entry name" value="ATPase domain of HSP90 chaperone/DNA topoisomerase II/histidine kinase"/>
    <property type="match status" value="1"/>
</dbReference>
<evidence type="ECO:0000259" key="3">
    <source>
        <dbReference type="Pfam" id="PF13581"/>
    </source>
</evidence>
<sequence>MKTTIDVTPAPPQNSSPLSSHLPLDQGLHAVRAARRYADEILTSWGVSRVAVEDAVMVVSELVTNACLHTLNGPVGLRLLSQDRQLVIEVTDTCPETTDLSIPWNDTDCDHGRGLAIVRALTCAFGCSRTADGKTVWAQMNT</sequence>
<dbReference type="GO" id="GO:0004674">
    <property type="term" value="F:protein serine/threonine kinase activity"/>
    <property type="evidence" value="ECO:0007669"/>
    <property type="project" value="UniProtKB-KW"/>
</dbReference>